<evidence type="ECO:0000313" key="3">
    <source>
        <dbReference type="Proteomes" id="UP000218842"/>
    </source>
</evidence>
<accession>A0A2A3L5D2</accession>
<sequence>MAVVVVAAAVAMWVLVFGGHSELRSESAASHPAHALVTSLGSEFAVNADHAHLSSGSSAAHHHEAFAIGVLPDGPAAAVAALGVVVAVVAAVGLLWQQVMLAGRGPPRGRAAVLAGQGLLTRLGLSRR</sequence>
<comment type="caution">
    <text evidence="2">The sequence shown here is derived from an EMBL/GenBank/DDBJ whole genome shotgun (WGS) entry which is preliminary data.</text>
</comment>
<proteinExistence type="predicted"/>
<evidence type="ECO:0008006" key="4">
    <source>
        <dbReference type="Google" id="ProtNLM"/>
    </source>
</evidence>
<protein>
    <recommendedName>
        <fullName evidence="4">Lipoprotein LpqS</fullName>
    </recommendedName>
</protein>
<evidence type="ECO:0000256" key="1">
    <source>
        <dbReference type="SAM" id="Phobius"/>
    </source>
</evidence>
<organism evidence="2 3">
    <name type="scientific">Mycobacterium avium subsp. hominissuis</name>
    <dbReference type="NCBI Taxonomy" id="439334"/>
    <lineage>
        <taxon>Bacteria</taxon>
        <taxon>Bacillati</taxon>
        <taxon>Actinomycetota</taxon>
        <taxon>Actinomycetes</taxon>
        <taxon>Mycobacteriales</taxon>
        <taxon>Mycobacteriaceae</taxon>
        <taxon>Mycobacterium</taxon>
        <taxon>Mycobacterium avium complex (MAC)</taxon>
    </lineage>
</organism>
<evidence type="ECO:0000313" key="2">
    <source>
        <dbReference type="EMBL" id="PBJ31722.1"/>
    </source>
</evidence>
<keyword evidence="1" id="KW-0812">Transmembrane</keyword>
<reference evidence="2 3" key="1">
    <citation type="journal article" date="2017" name="Genome Biol. Evol.">
        <title>Population Structure and Local Adaptation of MAC Lung Disease Agent Mycobacterium avium subsp. hominissuis.</title>
        <authorList>
            <person name="Yano H."/>
            <person name="Iwamoto T."/>
            <person name="Nishiuchi Y."/>
            <person name="Nakajima C."/>
            <person name="Starkova D.A."/>
            <person name="Mokrousov I."/>
            <person name="Narvskaya O."/>
            <person name="Yoshida S."/>
            <person name="Arikawa K."/>
            <person name="Nakanishi N."/>
            <person name="Osaki K."/>
            <person name="Nakagawa I."/>
            <person name="Ato M."/>
            <person name="Suzuki Y."/>
            <person name="Maruyama F."/>
        </authorList>
    </citation>
    <scope>NUCLEOTIDE SEQUENCE [LARGE SCALE GENOMIC DNA]</scope>
    <source>
        <strain evidence="2 3">OCU466</strain>
    </source>
</reference>
<dbReference type="InterPro" id="IPR058714">
    <property type="entry name" value="LpqS"/>
</dbReference>
<dbReference type="Pfam" id="PF26327">
    <property type="entry name" value="LpqS"/>
    <property type="match status" value="1"/>
</dbReference>
<dbReference type="AlphaFoldDB" id="A0A2A3L5D2"/>
<gene>
    <name evidence="2" type="ORF">XV03_19555</name>
</gene>
<feature type="transmembrane region" description="Helical" evidence="1">
    <location>
        <begin position="76"/>
        <end position="96"/>
    </location>
</feature>
<dbReference type="EMBL" id="LBGZ01000122">
    <property type="protein sequence ID" value="PBJ31722.1"/>
    <property type="molecule type" value="Genomic_DNA"/>
</dbReference>
<keyword evidence="1" id="KW-0472">Membrane</keyword>
<dbReference type="RefSeq" id="WP_095932042.1">
    <property type="nucleotide sequence ID" value="NZ_BDNI01000101.1"/>
</dbReference>
<name>A0A2A3L5D2_MYCAV</name>
<dbReference type="Proteomes" id="UP000218842">
    <property type="component" value="Unassembled WGS sequence"/>
</dbReference>
<keyword evidence="1" id="KW-1133">Transmembrane helix</keyword>